<evidence type="ECO:0000313" key="2">
    <source>
        <dbReference type="Proteomes" id="UP001589813"/>
    </source>
</evidence>
<comment type="caution">
    <text evidence="1">The sequence shown here is derived from an EMBL/GenBank/DDBJ whole genome shotgun (WGS) entry which is preliminary data.</text>
</comment>
<dbReference type="PANTHER" id="PTHR38767:SF1">
    <property type="entry name" value="DNA POLYMERASE III SUBUNIT CHI"/>
    <property type="match status" value="1"/>
</dbReference>
<dbReference type="PANTHER" id="PTHR38767">
    <property type="entry name" value="DNA POLYMERASE III SUBUNIT CHI"/>
    <property type="match status" value="1"/>
</dbReference>
<reference evidence="1 2" key="1">
    <citation type="submission" date="2024-09" db="EMBL/GenBank/DDBJ databases">
        <authorList>
            <person name="Sun Q."/>
            <person name="Mori K."/>
        </authorList>
    </citation>
    <scope>NUCLEOTIDE SEQUENCE [LARGE SCALE GENOMIC DNA]</scope>
    <source>
        <strain evidence="1 2">KCTC 23315</strain>
    </source>
</reference>
<dbReference type="RefSeq" id="WP_208931885.1">
    <property type="nucleotide sequence ID" value="NZ_JBHLXP010000003.1"/>
</dbReference>
<proteinExistence type="predicted"/>
<dbReference type="Gene3D" id="3.40.50.10110">
    <property type="entry name" value="DNA polymerase III subunit chi"/>
    <property type="match status" value="1"/>
</dbReference>
<accession>A0ABV6BDX6</accession>
<dbReference type="InterPro" id="IPR007459">
    <property type="entry name" value="DNA_pol3_chi"/>
</dbReference>
<keyword evidence="2" id="KW-1185">Reference proteome</keyword>
<gene>
    <name evidence="1" type="ORF">ACFFJP_12210</name>
</gene>
<organism evidence="1 2">
    <name type="scientific">Rheinheimera tilapiae</name>
    <dbReference type="NCBI Taxonomy" id="875043"/>
    <lineage>
        <taxon>Bacteria</taxon>
        <taxon>Pseudomonadati</taxon>
        <taxon>Pseudomonadota</taxon>
        <taxon>Gammaproteobacteria</taxon>
        <taxon>Chromatiales</taxon>
        <taxon>Chromatiaceae</taxon>
        <taxon>Rheinheimera</taxon>
    </lineage>
</organism>
<dbReference type="InterPro" id="IPR036768">
    <property type="entry name" value="PolIII_chi_sf"/>
</dbReference>
<protein>
    <submittedName>
        <fullName evidence="1">DNA polymerase III subunit chi</fullName>
    </submittedName>
</protein>
<dbReference type="Pfam" id="PF04364">
    <property type="entry name" value="DNA_pol3_chi"/>
    <property type="match status" value="1"/>
</dbReference>
<name>A0ABV6BDX6_9GAMM</name>
<evidence type="ECO:0000313" key="1">
    <source>
        <dbReference type="EMBL" id="MFC0049050.1"/>
    </source>
</evidence>
<dbReference type="Proteomes" id="UP001589813">
    <property type="component" value="Unassembled WGS sequence"/>
</dbReference>
<dbReference type="EMBL" id="JBHLXP010000003">
    <property type="protein sequence ID" value="MFC0049050.1"/>
    <property type="molecule type" value="Genomic_DNA"/>
</dbReference>
<sequence length="143" mass="16189">MQVQFYLLQQDELAGMPAHFALTCQLCADLFRANQRVFVYCPNQQDAEAVDEVLWQFDAERFVPHNLAGEGPARGAPVEISWQGPRTSRQVLINLTDTVPAFANRFSQIIEFVPAAEQGKAAARQKFKHYRQLGVEPQTRTPE</sequence>
<dbReference type="SUPFAM" id="SSF102400">
    <property type="entry name" value="DNA polymerase III chi subunit"/>
    <property type="match status" value="1"/>
</dbReference>